<dbReference type="SMART" id="SM00052">
    <property type="entry name" value="EAL"/>
    <property type="match status" value="1"/>
</dbReference>
<keyword evidence="8" id="KW-1185">Reference proteome</keyword>
<organism evidence="7 8">
    <name type="scientific">Aromatoleum diolicum</name>
    <dbReference type="NCBI Taxonomy" id="75796"/>
    <lineage>
        <taxon>Bacteria</taxon>
        <taxon>Pseudomonadati</taxon>
        <taxon>Pseudomonadota</taxon>
        <taxon>Betaproteobacteria</taxon>
        <taxon>Rhodocyclales</taxon>
        <taxon>Rhodocyclaceae</taxon>
        <taxon>Aromatoleum</taxon>
    </lineage>
</organism>
<dbReference type="InterPro" id="IPR029787">
    <property type="entry name" value="Nucleotide_cyclase"/>
</dbReference>
<dbReference type="InterPro" id="IPR043128">
    <property type="entry name" value="Rev_trsase/Diguanyl_cyclase"/>
</dbReference>
<dbReference type="RefSeq" id="WP_169259864.1">
    <property type="nucleotide sequence ID" value="NZ_WTVQ01000010.1"/>
</dbReference>
<dbReference type="CDD" id="cd00156">
    <property type="entry name" value="REC"/>
    <property type="match status" value="1"/>
</dbReference>
<feature type="modified residue" description="4-aspartylphosphate" evidence="1">
    <location>
        <position position="54"/>
    </location>
</feature>
<evidence type="ECO:0000256" key="1">
    <source>
        <dbReference type="PROSITE-ProRule" id="PRU00169"/>
    </source>
</evidence>
<dbReference type="EMBL" id="WTVQ01000010">
    <property type="protein sequence ID" value="NMG74718.1"/>
    <property type="molecule type" value="Genomic_DNA"/>
</dbReference>
<dbReference type="Gene3D" id="3.30.70.270">
    <property type="match status" value="1"/>
</dbReference>
<dbReference type="Pfam" id="PF00072">
    <property type="entry name" value="Response_reg"/>
    <property type="match status" value="2"/>
</dbReference>
<feature type="domain" description="EAL" evidence="5">
    <location>
        <begin position="562"/>
        <end position="816"/>
    </location>
</feature>
<evidence type="ECO:0000259" key="2">
    <source>
        <dbReference type="PROSITE" id="PS50110"/>
    </source>
</evidence>
<dbReference type="PANTHER" id="PTHR44757">
    <property type="entry name" value="DIGUANYLATE CYCLASE DGCP"/>
    <property type="match status" value="1"/>
</dbReference>
<dbReference type="InterPro" id="IPR001789">
    <property type="entry name" value="Sig_transdc_resp-reg_receiver"/>
</dbReference>
<feature type="domain" description="Response regulatory" evidence="2">
    <location>
        <begin position="3"/>
        <end position="119"/>
    </location>
</feature>
<dbReference type="InterPro" id="IPR013655">
    <property type="entry name" value="PAS_fold_3"/>
</dbReference>
<dbReference type="InterPro" id="IPR001633">
    <property type="entry name" value="EAL_dom"/>
</dbReference>
<dbReference type="SUPFAM" id="SSF55073">
    <property type="entry name" value="Nucleotide cyclase"/>
    <property type="match status" value="1"/>
</dbReference>
<dbReference type="SUPFAM" id="SSF141868">
    <property type="entry name" value="EAL domain-like"/>
    <property type="match status" value="1"/>
</dbReference>
<dbReference type="SMART" id="SM00267">
    <property type="entry name" value="GGDEF"/>
    <property type="match status" value="1"/>
</dbReference>
<dbReference type="InterPro" id="IPR035965">
    <property type="entry name" value="PAS-like_dom_sf"/>
</dbReference>
<dbReference type="SMART" id="SM00086">
    <property type="entry name" value="PAC"/>
    <property type="match status" value="2"/>
</dbReference>
<protein>
    <submittedName>
        <fullName evidence="7">EAL domain-containing protein</fullName>
    </submittedName>
</protein>
<dbReference type="InterPro" id="IPR001610">
    <property type="entry name" value="PAC"/>
</dbReference>
<feature type="modified residue" description="4-aspartylphosphate" evidence="1">
    <location>
        <position position="880"/>
    </location>
</feature>
<dbReference type="CDD" id="cd00130">
    <property type="entry name" value="PAS"/>
    <property type="match status" value="2"/>
</dbReference>
<evidence type="ECO:0000313" key="8">
    <source>
        <dbReference type="Proteomes" id="UP000648984"/>
    </source>
</evidence>
<dbReference type="PROSITE" id="PS50112">
    <property type="entry name" value="PAS"/>
    <property type="match status" value="1"/>
</dbReference>
<gene>
    <name evidence="7" type="ORF">GPA25_08075</name>
</gene>
<dbReference type="NCBIfam" id="TIGR00254">
    <property type="entry name" value="GGDEF"/>
    <property type="match status" value="1"/>
</dbReference>
<evidence type="ECO:0000313" key="7">
    <source>
        <dbReference type="EMBL" id="NMG74718.1"/>
    </source>
</evidence>
<feature type="domain" description="Response regulatory" evidence="2">
    <location>
        <begin position="831"/>
        <end position="946"/>
    </location>
</feature>
<sequence>MIKLLYIEDDPADFHLLTRHLRRQGVEADVVRVEDPAGLREALDQPGWDAVLADYNVPNMKFRDTLALLRNRLPDCPVIIVSGSIGEETAVELLKEGVWDFVLKDNLLRLCPALDRSLRDSAQHRAQRAAEQALQESEERFRLIAAHISGAIWLADVDLGQIVYASPAYENIWQRTCASLYENPRSMQDGIHADDLERVIGDTHSAQTAGQPFEHEFRVVRPDGSIRWVQDRGFPVTTPAGRPSRYVGVVEDVTERRGNEERLRQAATVFESTREGVIITDLQSRIVAANKAFTEITGYTEAEALGRKSSIQRSGRHGREFYQALWASLLETGQWQGEIWNRRKSGEVYPAWATISTVHDDRDRPTHYVGVFSDISQLKRSEEQLLHLAHYDPLTDLPNRLLLQSRIEHALDRAGRHGERAAVLFIDLDRFKAVNDSLGHIVGDNLLVDVARRLRERVRDEDTLGRFGGDEFLLLLEPIHNPEEAAVVARDLLAALATPFLLDGSNEAYIGASIGISIFPEDGSTAAELLRDADAAMYKAKEQGRNRFCFYTADMNVNALAQLALEGALRRALERKEFVLHYQPKLDLRTGLVVGAEALIRWQREGGRMEPPGSFIPLAEKTGLIVPIGTWVIDTACRQLRAWRDTGWPDLRLAVNVSSRQFNSGDLAMIVEQALARHGIPAASLELELTESMLMEDPEQTVAILHELKRIGVRLSLDDFGTGYSSFAYLSRFPIDTLKIDQSFVRNIVTEPEAAMIAVSIIDLAHRMRLKVVAEGVETESQLGYLQSRDCDEMQGYYFARPMSADAFHTLIAEGKCLPRMQGAENAAKRTILLVDDDPDGLFSLYRLLSQDGYDILTAESGMRGLDLLATHLVQVILADQHLPHMTGTEFLSRVKELHPDSVRIVLSGSTDQETITQAIDKGAVYKSLRKPWDSVLLREHIHDAFVFHEAIIKPRAAKASGYDKQRNS</sequence>
<dbReference type="InterPro" id="IPR000014">
    <property type="entry name" value="PAS"/>
</dbReference>
<dbReference type="PANTHER" id="PTHR44757:SF2">
    <property type="entry name" value="BIOFILM ARCHITECTURE MAINTENANCE PROTEIN MBAA"/>
    <property type="match status" value="1"/>
</dbReference>
<evidence type="ECO:0000259" key="4">
    <source>
        <dbReference type="PROSITE" id="PS50113"/>
    </source>
</evidence>
<dbReference type="Pfam" id="PF13426">
    <property type="entry name" value="PAS_9"/>
    <property type="match status" value="1"/>
</dbReference>
<feature type="domain" description="PAC" evidence="4">
    <location>
        <begin position="213"/>
        <end position="265"/>
    </location>
</feature>
<dbReference type="PROSITE" id="PS50113">
    <property type="entry name" value="PAC"/>
    <property type="match status" value="2"/>
</dbReference>
<dbReference type="Pfam" id="PF00990">
    <property type="entry name" value="GGDEF"/>
    <property type="match status" value="1"/>
</dbReference>
<dbReference type="NCBIfam" id="TIGR00229">
    <property type="entry name" value="sensory_box"/>
    <property type="match status" value="2"/>
</dbReference>
<dbReference type="CDD" id="cd01949">
    <property type="entry name" value="GGDEF"/>
    <property type="match status" value="1"/>
</dbReference>
<name>A0ABX1Q8U0_9RHOO</name>
<evidence type="ECO:0000259" key="5">
    <source>
        <dbReference type="PROSITE" id="PS50883"/>
    </source>
</evidence>
<dbReference type="SMART" id="SM00091">
    <property type="entry name" value="PAS"/>
    <property type="match status" value="2"/>
</dbReference>
<dbReference type="PROSITE" id="PS50110">
    <property type="entry name" value="RESPONSE_REGULATORY"/>
    <property type="match status" value="2"/>
</dbReference>
<evidence type="ECO:0000259" key="3">
    <source>
        <dbReference type="PROSITE" id="PS50112"/>
    </source>
</evidence>
<dbReference type="Gene3D" id="3.30.450.20">
    <property type="entry name" value="PAS domain"/>
    <property type="match status" value="2"/>
</dbReference>
<comment type="caution">
    <text evidence="7">The sequence shown here is derived from an EMBL/GenBank/DDBJ whole genome shotgun (WGS) entry which is preliminary data.</text>
</comment>
<dbReference type="SUPFAM" id="SSF52172">
    <property type="entry name" value="CheY-like"/>
    <property type="match status" value="2"/>
</dbReference>
<dbReference type="InterPro" id="IPR052155">
    <property type="entry name" value="Biofilm_reg_signaling"/>
</dbReference>
<dbReference type="Gene3D" id="3.40.50.2300">
    <property type="match status" value="2"/>
</dbReference>
<dbReference type="Gene3D" id="3.20.20.450">
    <property type="entry name" value="EAL domain"/>
    <property type="match status" value="1"/>
</dbReference>
<feature type="domain" description="PAC" evidence="4">
    <location>
        <begin position="335"/>
        <end position="387"/>
    </location>
</feature>
<dbReference type="InterPro" id="IPR011006">
    <property type="entry name" value="CheY-like_superfamily"/>
</dbReference>
<dbReference type="CDD" id="cd01948">
    <property type="entry name" value="EAL"/>
    <property type="match status" value="1"/>
</dbReference>
<dbReference type="Pfam" id="PF08447">
    <property type="entry name" value="PAS_3"/>
    <property type="match status" value="1"/>
</dbReference>
<reference evidence="7 8" key="1">
    <citation type="submission" date="2019-12" db="EMBL/GenBank/DDBJ databases">
        <title>Comparative genomics gives insights into the taxonomy of the Azoarcus-Aromatoleum group and reveals separate origins of nif in the plant-associated Azoarcus and non-plant-associated Aromatoleum sub-groups.</title>
        <authorList>
            <person name="Lafos M."/>
            <person name="Maluk M."/>
            <person name="Batista M."/>
            <person name="Junghare M."/>
            <person name="Carmona M."/>
            <person name="Faoro H."/>
            <person name="Cruz L.M."/>
            <person name="Battistoni F."/>
            <person name="De Souza E."/>
            <person name="Pedrosa F."/>
            <person name="Chen W.-M."/>
            <person name="Poole P.S."/>
            <person name="Dixon R.A."/>
            <person name="James E.K."/>
        </authorList>
    </citation>
    <scope>NUCLEOTIDE SEQUENCE [LARGE SCALE GENOMIC DNA]</scope>
    <source>
        <strain evidence="7 8">22Lin</strain>
    </source>
</reference>
<dbReference type="InterPro" id="IPR035919">
    <property type="entry name" value="EAL_sf"/>
</dbReference>
<evidence type="ECO:0000259" key="6">
    <source>
        <dbReference type="PROSITE" id="PS50887"/>
    </source>
</evidence>
<feature type="domain" description="PAS" evidence="3">
    <location>
        <begin position="259"/>
        <end position="307"/>
    </location>
</feature>
<keyword evidence="1" id="KW-0597">Phosphoprotein</keyword>
<dbReference type="PROSITE" id="PS50887">
    <property type="entry name" value="GGDEF"/>
    <property type="match status" value="1"/>
</dbReference>
<dbReference type="Pfam" id="PF00563">
    <property type="entry name" value="EAL"/>
    <property type="match status" value="1"/>
</dbReference>
<dbReference type="PROSITE" id="PS50883">
    <property type="entry name" value="EAL"/>
    <property type="match status" value="1"/>
</dbReference>
<dbReference type="CDD" id="cd17569">
    <property type="entry name" value="REC_HupR-like"/>
    <property type="match status" value="1"/>
</dbReference>
<dbReference type="SUPFAM" id="SSF55785">
    <property type="entry name" value="PYP-like sensor domain (PAS domain)"/>
    <property type="match status" value="2"/>
</dbReference>
<dbReference type="Proteomes" id="UP000648984">
    <property type="component" value="Unassembled WGS sequence"/>
</dbReference>
<dbReference type="SMART" id="SM00448">
    <property type="entry name" value="REC"/>
    <property type="match status" value="2"/>
</dbReference>
<dbReference type="InterPro" id="IPR000160">
    <property type="entry name" value="GGDEF_dom"/>
</dbReference>
<proteinExistence type="predicted"/>
<accession>A0ABX1Q8U0</accession>
<dbReference type="InterPro" id="IPR000700">
    <property type="entry name" value="PAS-assoc_C"/>
</dbReference>
<feature type="domain" description="GGDEF" evidence="6">
    <location>
        <begin position="419"/>
        <end position="553"/>
    </location>
</feature>